<dbReference type="EMBL" id="JAHUZN010000012">
    <property type="protein sequence ID" value="KAG8475601.1"/>
    <property type="molecule type" value="Genomic_DNA"/>
</dbReference>
<evidence type="ECO:0000313" key="1">
    <source>
        <dbReference type="EMBL" id="KAG8475601.1"/>
    </source>
</evidence>
<gene>
    <name evidence="1" type="ORF">CXB51_032488</name>
</gene>
<proteinExistence type="predicted"/>
<comment type="caution">
    <text evidence="1">The sequence shown here is derived from an EMBL/GenBank/DDBJ whole genome shotgun (WGS) entry which is preliminary data.</text>
</comment>
<reference evidence="1 2" key="1">
    <citation type="journal article" date="2021" name="bioRxiv">
        <title>The Gossypium anomalum genome as a resource for cotton improvement and evolutionary analysis of hybrid incompatibility.</title>
        <authorList>
            <person name="Grover C.E."/>
            <person name="Yuan D."/>
            <person name="Arick M.A."/>
            <person name="Miller E.R."/>
            <person name="Hu G."/>
            <person name="Peterson D.G."/>
            <person name="Wendel J.F."/>
            <person name="Udall J.A."/>
        </authorList>
    </citation>
    <scope>NUCLEOTIDE SEQUENCE [LARGE SCALE GENOMIC DNA]</scope>
    <source>
        <strain evidence="1">JFW-Udall</strain>
        <tissue evidence="1">Leaf</tissue>
    </source>
</reference>
<keyword evidence="2" id="KW-1185">Reference proteome</keyword>
<organism evidence="1 2">
    <name type="scientific">Gossypium anomalum</name>
    <dbReference type="NCBI Taxonomy" id="47600"/>
    <lineage>
        <taxon>Eukaryota</taxon>
        <taxon>Viridiplantae</taxon>
        <taxon>Streptophyta</taxon>
        <taxon>Embryophyta</taxon>
        <taxon>Tracheophyta</taxon>
        <taxon>Spermatophyta</taxon>
        <taxon>Magnoliopsida</taxon>
        <taxon>eudicotyledons</taxon>
        <taxon>Gunneridae</taxon>
        <taxon>Pentapetalae</taxon>
        <taxon>rosids</taxon>
        <taxon>malvids</taxon>
        <taxon>Malvales</taxon>
        <taxon>Malvaceae</taxon>
        <taxon>Malvoideae</taxon>
        <taxon>Gossypium</taxon>
    </lineage>
</organism>
<name>A0A8J5XSP4_9ROSI</name>
<dbReference type="Proteomes" id="UP000701853">
    <property type="component" value="Chromosome 12"/>
</dbReference>
<sequence length="77" mass="8967">MLGGVEETCRSRRFVLEMMLDSFNQSFLLKGFFRKQIRVLNMRAETNCFSPIQEFIRPIGFDDHVNLGCTKRCGCEV</sequence>
<accession>A0A8J5XSP4</accession>
<protein>
    <submittedName>
        <fullName evidence="1">Uncharacterized protein</fullName>
    </submittedName>
</protein>
<evidence type="ECO:0000313" key="2">
    <source>
        <dbReference type="Proteomes" id="UP000701853"/>
    </source>
</evidence>
<dbReference type="AlphaFoldDB" id="A0A8J5XSP4"/>